<dbReference type="InterPro" id="IPR000086">
    <property type="entry name" value="NUDIX_hydrolase_dom"/>
</dbReference>
<dbReference type="EMBL" id="JAHHIF010000005">
    <property type="protein sequence ID" value="MBW4543853.1"/>
    <property type="molecule type" value="Genomic_DNA"/>
</dbReference>
<evidence type="ECO:0000313" key="2">
    <source>
        <dbReference type="EMBL" id="MBW4543853.1"/>
    </source>
</evidence>
<accession>A0A951U838</accession>
<dbReference type="PROSITE" id="PS51462">
    <property type="entry name" value="NUDIX"/>
    <property type="match status" value="1"/>
</dbReference>
<reference evidence="2" key="2">
    <citation type="journal article" date="2022" name="Microbiol. Resour. Announc.">
        <title>Metagenome Sequencing to Explore Phylogenomics of Terrestrial Cyanobacteria.</title>
        <authorList>
            <person name="Ward R.D."/>
            <person name="Stajich J.E."/>
            <person name="Johansen J.R."/>
            <person name="Huntemann M."/>
            <person name="Clum A."/>
            <person name="Foster B."/>
            <person name="Foster B."/>
            <person name="Roux S."/>
            <person name="Palaniappan K."/>
            <person name="Varghese N."/>
            <person name="Mukherjee S."/>
            <person name="Reddy T.B.K."/>
            <person name="Daum C."/>
            <person name="Copeland A."/>
            <person name="Chen I.A."/>
            <person name="Ivanova N.N."/>
            <person name="Kyrpides N.C."/>
            <person name="Shapiro N."/>
            <person name="Eloe-Fadrosh E.A."/>
            <person name="Pietrasiak N."/>
        </authorList>
    </citation>
    <scope>NUCLEOTIDE SEQUENCE</scope>
    <source>
        <strain evidence="2">CPER-KK1</strain>
    </source>
</reference>
<evidence type="ECO:0000313" key="3">
    <source>
        <dbReference type="Proteomes" id="UP000753908"/>
    </source>
</evidence>
<feature type="domain" description="Nudix hydrolase" evidence="1">
    <location>
        <begin position="40"/>
        <end position="176"/>
    </location>
</feature>
<dbReference type="Proteomes" id="UP000753908">
    <property type="component" value="Unassembled WGS sequence"/>
</dbReference>
<comment type="caution">
    <text evidence="2">The sequence shown here is derived from an EMBL/GenBank/DDBJ whole genome shotgun (WGS) entry which is preliminary data.</text>
</comment>
<name>A0A951U838_9CYAN</name>
<dbReference type="InterPro" id="IPR015797">
    <property type="entry name" value="NUDIX_hydrolase-like_dom_sf"/>
</dbReference>
<dbReference type="Gene3D" id="3.90.79.10">
    <property type="entry name" value="Nucleoside Triphosphate Pyrophosphohydrolase"/>
    <property type="match status" value="1"/>
</dbReference>
<gene>
    <name evidence="2" type="ORF">KME25_05315</name>
</gene>
<protein>
    <recommendedName>
        <fullName evidence="1">Nudix hydrolase domain-containing protein</fullName>
    </recommendedName>
</protein>
<organism evidence="2 3">
    <name type="scientific">Symplocastrum torsivum CPER-KK1</name>
    <dbReference type="NCBI Taxonomy" id="450513"/>
    <lineage>
        <taxon>Bacteria</taxon>
        <taxon>Bacillati</taxon>
        <taxon>Cyanobacteriota</taxon>
        <taxon>Cyanophyceae</taxon>
        <taxon>Oscillatoriophycideae</taxon>
        <taxon>Oscillatoriales</taxon>
        <taxon>Microcoleaceae</taxon>
        <taxon>Symplocastrum</taxon>
    </lineage>
</organism>
<reference evidence="2" key="1">
    <citation type="submission" date="2021-05" db="EMBL/GenBank/DDBJ databases">
        <authorList>
            <person name="Pietrasiak N."/>
            <person name="Ward R."/>
            <person name="Stajich J.E."/>
            <person name="Kurbessoian T."/>
        </authorList>
    </citation>
    <scope>NUCLEOTIDE SEQUENCE</scope>
    <source>
        <strain evidence="2">CPER-KK1</strain>
    </source>
</reference>
<dbReference type="AlphaFoldDB" id="A0A951U838"/>
<evidence type="ECO:0000259" key="1">
    <source>
        <dbReference type="PROSITE" id="PS51462"/>
    </source>
</evidence>
<dbReference type="SUPFAM" id="SSF55811">
    <property type="entry name" value="Nudix"/>
    <property type="match status" value="1"/>
</dbReference>
<sequence>MPKLFDNEAEIKNYLIQAASEPANLKVTADGKRLNYRNLGIKIGVTCYVLDQSRVLILERSPLVNFGACWGTVSGYIDDLEIIQNSSQICRDHLIQEFQEEIGWTISDSMMLKYCGTHALIQSQLKIHFEIFCLLIDEPPAITLNQEHKRCSWVDLETINELRPILITQFLEGLEKVSKEP</sequence>
<proteinExistence type="predicted"/>